<gene>
    <name evidence="2" type="ORF">OH76DRAFT_512974</name>
</gene>
<reference evidence="2 3" key="1">
    <citation type="journal article" date="2018" name="Biotechnol. Biofuels">
        <title>Integrative visual omics of the white-rot fungus Polyporus brumalis exposes the biotechnological potential of its oxidative enzymes for delignifying raw plant biomass.</title>
        <authorList>
            <person name="Miyauchi S."/>
            <person name="Rancon A."/>
            <person name="Drula E."/>
            <person name="Hage H."/>
            <person name="Chaduli D."/>
            <person name="Favel A."/>
            <person name="Grisel S."/>
            <person name="Henrissat B."/>
            <person name="Herpoel-Gimbert I."/>
            <person name="Ruiz-Duenas F.J."/>
            <person name="Chevret D."/>
            <person name="Hainaut M."/>
            <person name="Lin J."/>
            <person name="Wang M."/>
            <person name="Pangilinan J."/>
            <person name="Lipzen A."/>
            <person name="Lesage-Meessen L."/>
            <person name="Navarro D."/>
            <person name="Riley R."/>
            <person name="Grigoriev I.V."/>
            <person name="Zhou S."/>
            <person name="Raouche S."/>
            <person name="Rosso M.N."/>
        </authorList>
    </citation>
    <scope>NUCLEOTIDE SEQUENCE [LARGE SCALE GENOMIC DNA]</scope>
    <source>
        <strain evidence="2 3">BRFM 1820</strain>
    </source>
</reference>
<evidence type="ECO:0000256" key="1">
    <source>
        <dbReference type="SAM" id="MobiDB-lite"/>
    </source>
</evidence>
<keyword evidence="3" id="KW-1185">Reference proteome</keyword>
<dbReference type="AlphaFoldDB" id="A0A371DB95"/>
<accession>A0A371DB95</accession>
<evidence type="ECO:0000313" key="2">
    <source>
        <dbReference type="EMBL" id="RDX49803.1"/>
    </source>
</evidence>
<dbReference type="EMBL" id="KZ857403">
    <property type="protein sequence ID" value="RDX49803.1"/>
    <property type="molecule type" value="Genomic_DNA"/>
</dbReference>
<sequence>MSAPRSSARESSSRLLRSGRVSSRPTLATRTRTRTKTCDVGRALCAVHLAEAEWTRGGRWQGDVVCEFSLRCVFCRLRSAVWALHPDSSRRLDVCGIRRSTRCFGREYVVGRLAPVPSLYSSEDRVWNSGRWYLRGVATCSLCPGDLTGRERTSAERCVLQVQENVVVTTYGRGPRTRTLRSQAGIGRLSAAAPCRTLESQLPSRDAAAQWALGNCVFGGLGAVATHAKVLASRFQPTSVRWEEREREPTCRRCPAPCRDDGRTLVGQCGGVHGQMTHGTGK</sequence>
<name>A0A371DB95_9APHY</name>
<feature type="compositionally biased region" description="Low complexity" evidence="1">
    <location>
        <begin position="13"/>
        <end position="30"/>
    </location>
</feature>
<organism evidence="2 3">
    <name type="scientific">Lentinus brumalis</name>
    <dbReference type="NCBI Taxonomy" id="2498619"/>
    <lineage>
        <taxon>Eukaryota</taxon>
        <taxon>Fungi</taxon>
        <taxon>Dikarya</taxon>
        <taxon>Basidiomycota</taxon>
        <taxon>Agaricomycotina</taxon>
        <taxon>Agaricomycetes</taxon>
        <taxon>Polyporales</taxon>
        <taxon>Polyporaceae</taxon>
        <taxon>Lentinus</taxon>
    </lineage>
</organism>
<dbReference type="Proteomes" id="UP000256964">
    <property type="component" value="Unassembled WGS sequence"/>
</dbReference>
<feature type="region of interest" description="Disordered" evidence="1">
    <location>
        <begin position="1"/>
        <end position="32"/>
    </location>
</feature>
<evidence type="ECO:0000313" key="3">
    <source>
        <dbReference type="Proteomes" id="UP000256964"/>
    </source>
</evidence>
<protein>
    <submittedName>
        <fullName evidence="2">Uncharacterized protein</fullName>
    </submittedName>
</protein>
<proteinExistence type="predicted"/>